<dbReference type="InterPro" id="IPR012373">
    <property type="entry name" value="Ferrdict_sens_TM"/>
</dbReference>
<protein>
    <submittedName>
        <fullName evidence="4">FecR domain-containing protein</fullName>
    </submittedName>
</protein>
<keyword evidence="1" id="KW-0812">Transmembrane</keyword>
<evidence type="ECO:0000259" key="2">
    <source>
        <dbReference type="Pfam" id="PF04773"/>
    </source>
</evidence>
<dbReference type="Proteomes" id="UP001172083">
    <property type="component" value="Unassembled WGS sequence"/>
</dbReference>
<proteinExistence type="predicted"/>
<dbReference type="InterPro" id="IPR006860">
    <property type="entry name" value="FecR"/>
</dbReference>
<comment type="caution">
    <text evidence="4">The sequence shown here is derived from an EMBL/GenBank/DDBJ whole genome shotgun (WGS) entry which is preliminary data.</text>
</comment>
<dbReference type="Pfam" id="PF04773">
    <property type="entry name" value="FecR"/>
    <property type="match status" value="1"/>
</dbReference>
<evidence type="ECO:0000313" key="5">
    <source>
        <dbReference type="Proteomes" id="UP001172083"/>
    </source>
</evidence>
<evidence type="ECO:0000259" key="3">
    <source>
        <dbReference type="Pfam" id="PF16344"/>
    </source>
</evidence>
<dbReference type="Pfam" id="PF16344">
    <property type="entry name" value="FecR_C"/>
    <property type="match status" value="1"/>
</dbReference>
<sequence length="344" mass="39169">MNNEQIWLLTTKYLSKEATEEEIDQLMKLLEQDEEAAALFHKMNLMWNHPKKWSSLHPYDPEQDKRRLFARIRAAEEKSIPLAKHRPSMVSKYLFRGLAAAIVLIAVCTIVFFQQSSRDTSSPEVVWELQANPRGKRTIQTLADGTVVHLNANSRLKYAKTFSGDAREVFLEGEAYFDVVSNPEKPFIVHTPEIATRVLGTSFNVRAYSDEPEVKVSLLEGKVEISNSQSAAARKHFLSPDQQYIFNRKDTTININTNTDLEKAIAWKENRLIIDGESLEEAVKKLEIWYGVSIKIANPAIKDCQWIATFENEPIATVLKVLKYALDVSHEYQGDKIVLKGKGC</sequence>
<keyword evidence="5" id="KW-1185">Reference proteome</keyword>
<dbReference type="Gene3D" id="2.60.120.1440">
    <property type="match status" value="1"/>
</dbReference>
<feature type="domain" description="FecR protein" evidence="2">
    <location>
        <begin position="137"/>
        <end position="224"/>
    </location>
</feature>
<gene>
    <name evidence="4" type="ORF">QQ020_31655</name>
</gene>
<dbReference type="InterPro" id="IPR032508">
    <property type="entry name" value="FecR_C"/>
</dbReference>
<keyword evidence="1" id="KW-1133">Transmembrane helix</keyword>
<dbReference type="PANTHER" id="PTHR30273:SF2">
    <property type="entry name" value="PROTEIN FECR"/>
    <property type="match status" value="1"/>
</dbReference>
<feature type="transmembrane region" description="Helical" evidence="1">
    <location>
        <begin position="93"/>
        <end position="113"/>
    </location>
</feature>
<evidence type="ECO:0000256" key="1">
    <source>
        <dbReference type="SAM" id="Phobius"/>
    </source>
</evidence>
<dbReference type="PIRSF" id="PIRSF018266">
    <property type="entry name" value="FecR"/>
    <property type="match status" value="1"/>
</dbReference>
<organism evidence="4 5">
    <name type="scientific">Agaribacillus aureus</name>
    <dbReference type="NCBI Taxonomy" id="3051825"/>
    <lineage>
        <taxon>Bacteria</taxon>
        <taxon>Pseudomonadati</taxon>
        <taxon>Bacteroidota</taxon>
        <taxon>Cytophagia</taxon>
        <taxon>Cytophagales</taxon>
        <taxon>Splendidivirgaceae</taxon>
        <taxon>Agaribacillus</taxon>
    </lineage>
</organism>
<name>A0ABT8LGH5_9BACT</name>
<dbReference type="Gene3D" id="3.55.50.30">
    <property type="match status" value="1"/>
</dbReference>
<dbReference type="EMBL" id="JAUJEB010000010">
    <property type="protein sequence ID" value="MDN5216668.1"/>
    <property type="molecule type" value="Genomic_DNA"/>
</dbReference>
<keyword evidence="1" id="KW-0472">Membrane</keyword>
<accession>A0ABT8LGH5</accession>
<feature type="domain" description="Protein FecR C-terminal" evidence="3">
    <location>
        <begin position="272"/>
        <end position="338"/>
    </location>
</feature>
<evidence type="ECO:0000313" key="4">
    <source>
        <dbReference type="EMBL" id="MDN5216668.1"/>
    </source>
</evidence>
<dbReference type="RefSeq" id="WP_346762006.1">
    <property type="nucleotide sequence ID" value="NZ_JAUJEB010000010.1"/>
</dbReference>
<reference evidence="4" key="1">
    <citation type="submission" date="2023-06" db="EMBL/GenBank/DDBJ databases">
        <title>Genomic of Agaribacillus aureum.</title>
        <authorList>
            <person name="Wang G."/>
        </authorList>
    </citation>
    <scope>NUCLEOTIDE SEQUENCE</scope>
    <source>
        <strain evidence="4">BMA12</strain>
    </source>
</reference>
<dbReference type="PANTHER" id="PTHR30273">
    <property type="entry name" value="PERIPLASMIC SIGNAL SENSOR AND SIGMA FACTOR ACTIVATOR FECR-RELATED"/>
    <property type="match status" value="1"/>
</dbReference>